<dbReference type="AlphaFoldDB" id="W1P7R9"/>
<evidence type="ECO:0000313" key="2">
    <source>
        <dbReference type="Proteomes" id="UP000017836"/>
    </source>
</evidence>
<evidence type="ECO:0000313" key="1">
    <source>
        <dbReference type="EMBL" id="ERN03978.1"/>
    </source>
</evidence>
<keyword evidence="2" id="KW-1185">Reference proteome</keyword>
<dbReference type="EMBL" id="KI394313">
    <property type="protein sequence ID" value="ERN03978.1"/>
    <property type="molecule type" value="Genomic_DNA"/>
</dbReference>
<dbReference type="HOGENOM" id="CLU_1779940_0_0_1"/>
<name>W1P7R9_AMBTC</name>
<protein>
    <submittedName>
        <fullName evidence="1">Uncharacterized protein</fullName>
    </submittedName>
</protein>
<reference evidence="2" key="1">
    <citation type="journal article" date="2013" name="Science">
        <title>The Amborella genome and the evolution of flowering plants.</title>
        <authorList>
            <consortium name="Amborella Genome Project"/>
        </authorList>
    </citation>
    <scope>NUCLEOTIDE SEQUENCE [LARGE SCALE GENOMIC DNA]</scope>
</reference>
<dbReference type="Gramene" id="ERN03978">
    <property type="protein sequence ID" value="ERN03978"/>
    <property type="gene ID" value="AMTR_s00079p00117660"/>
</dbReference>
<accession>W1P7R9</accession>
<gene>
    <name evidence="1" type="ORF">AMTR_s00079p00117660</name>
</gene>
<organism evidence="1 2">
    <name type="scientific">Amborella trichopoda</name>
    <dbReference type="NCBI Taxonomy" id="13333"/>
    <lineage>
        <taxon>Eukaryota</taxon>
        <taxon>Viridiplantae</taxon>
        <taxon>Streptophyta</taxon>
        <taxon>Embryophyta</taxon>
        <taxon>Tracheophyta</taxon>
        <taxon>Spermatophyta</taxon>
        <taxon>Magnoliopsida</taxon>
        <taxon>Amborellales</taxon>
        <taxon>Amborellaceae</taxon>
        <taxon>Amborella</taxon>
    </lineage>
</organism>
<sequence length="146" mass="16420">MQQDILQSRGDPLGSKKLIATISRCLMGSSKIIITRLSEGHKLLECTNPLEDTLPMCFFIGWVLFTGCVNPLEPNILEGPYIANPPGIINLPKAHQIHQGLMYARHNMWQQKVETFCAKCAIKRLMYLRHATKGQGLFVQSVVSRD</sequence>
<proteinExistence type="predicted"/>
<dbReference type="Proteomes" id="UP000017836">
    <property type="component" value="Unassembled WGS sequence"/>
</dbReference>